<feature type="compositionally biased region" description="Acidic residues" evidence="2">
    <location>
        <begin position="403"/>
        <end position="414"/>
    </location>
</feature>
<feature type="coiled-coil region" evidence="1">
    <location>
        <begin position="164"/>
        <end position="259"/>
    </location>
</feature>
<dbReference type="PANTHER" id="PTHR31027">
    <property type="entry name" value="NUCLEAR SEGREGATION PROTEIN BFR1"/>
    <property type="match status" value="1"/>
</dbReference>
<feature type="compositionally biased region" description="Low complexity" evidence="2">
    <location>
        <begin position="1"/>
        <end position="14"/>
    </location>
</feature>
<keyword evidence="1" id="KW-0175">Coiled coil</keyword>
<proteinExistence type="predicted"/>
<dbReference type="AlphaFoldDB" id="A0A8H6BZD6"/>
<comment type="caution">
    <text evidence="3">The sequence shown here is derived from an EMBL/GenBank/DDBJ whole genome shotgun (WGS) entry which is preliminary data.</text>
</comment>
<evidence type="ECO:0000256" key="1">
    <source>
        <dbReference type="SAM" id="Coils"/>
    </source>
</evidence>
<dbReference type="EMBL" id="JABWAD010000028">
    <property type="protein sequence ID" value="KAF6069875.1"/>
    <property type="molecule type" value="Genomic_DNA"/>
</dbReference>
<sequence length="429" mass="49373">MSSVKSATTSTSAAPRRREIKRPDDKAIKEEIEKLKDEIKKLDLTNNEINAQIAKAQIDQKVMDKRNKLQTELKSLIAKQSQGKNERQLINDQIKAIDASMKKRIAEIQQQTSKNNFKNVAEIDSRINYLDGLIDAGNLKLADERRFVKEMSSLRKLRKDFGSIEKTQELIDQDKAKIAELKKKLSATHNKEVQAQFETIQKELDAINESTRPLFLKETNCKQLAEEKKRRDEEYKQRLLEEKQQKKKEQAEKELAEASIPAFTEEINSIHTLLSYFDPSYVKPTKKTETNGALPINNNIRKVEFPEDFVVIKKEQEEFFAGTKGKKGKQHQKKSTKHKNFTVAPEVVVALSDLTIAFPTKEEEVPETIKTLKETLTALEEKQEEQTKINIERAKARIAKLEAEEDKEEEFETTAEEKDQKVEEQSTDA</sequence>
<gene>
    <name evidence="3" type="ORF">FOB64_002581</name>
</gene>
<dbReference type="PANTHER" id="PTHR31027:SF2">
    <property type="entry name" value="LEBERCILIN DOMAIN-CONTAINING PROTEIN"/>
    <property type="match status" value="1"/>
</dbReference>
<evidence type="ECO:0008006" key="5">
    <source>
        <dbReference type="Google" id="ProtNLM"/>
    </source>
</evidence>
<evidence type="ECO:0000313" key="4">
    <source>
        <dbReference type="Proteomes" id="UP000536275"/>
    </source>
</evidence>
<dbReference type="Proteomes" id="UP000536275">
    <property type="component" value="Unassembled WGS sequence"/>
</dbReference>
<feature type="coiled-coil region" evidence="1">
    <location>
        <begin position="25"/>
        <end position="59"/>
    </location>
</feature>
<dbReference type="GO" id="GO:0008298">
    <property type="term" value="P:intracellular mRNA localization"/>
    <property type="evidence" value="ECO:0007669"/>
    <property type="project" value="TreeGrafter"/>
</dbReference>
<feature type="region of interest" description="Disordered" evidence="2">
    <location>
        <begin position="402"/>
        <end position="429"/>
    </location>
</feature>
<feature type="region of interest" description="Disordered" evidence="2">
    <location>
        <begin position="1"/>
        <end position="25"/>
    </location>
</feature>
<dbReference type="InterPro" id="IPR039604">
    <property type="entry name" value="Bfr1"/>
</dbReference>
<evidence type="ECO:0000256" key="2">
    <source>
        <dbReference type="SAM" id="MobiDB-lite"/>
    </source>
</evidence>
<feature type="compositionally biased region" description="Basic and acidic residues" evidence="2">
    <location>
        <begin position="415"/>
        <end position="429"/>
    </location>
</feature>
<organism evidence="3 4">
    <name type="scientific">Candida albicans</name>
    <name type="common">Yeast</name>
    <dbReference type="NCBI Taxonomy" id="5476"/>
    <lineage>
        <taxon>Eukaryota</taxon>
        <taxon>Fungi</taxon>
        <taxon>Dikarya</taxon>
        <taxon>Ascomycota</taxon>
        <taxon>Saccharomycotina</taxon>
        <taxon>Pichiomycetes</taxon>
        <taxon>Debaryomycetaceae</taxon>
        <taxon>Candida/Lodderomyces clade</taxon>
        <taxon>Candida</taxon>
    </lineage>
</organism>
<reference evidence="3 4" key="1">
    <citation type="submission" date="2020-03" db="EMBL/GenBank/DDBJ databases">
        <title>FDA dAtabase for Regulatory Grade micrObial Sequences (FDA-ARGOS): Supporting development and validation of Infectious Disease Dx tests.</title>
        <authorList>
            <person name="Campos J."/>
            <person name="Goldberg B."/>
            <person name="Tallon L."/>
            <person name="Sadzewicz L."/>
            <person name="Vavikolanu K."/>
            <person name="Mehta A."/>
            <person name="Aluvathingal J."/>
            <person name="Nadendla S."/>
            <person name="Nandy P."/>
            <person name="Geyer C."/>
            <person name="Yan Y."/>
            <person name="Sichtig H."/>
        </authorList>
    </citation>
    <scope>NUCLEOTIDE SEQUENCE [LARGE SCALE GENOMIC DNA]</scope>
    <source>
        <strain evidence="3 4">FDAARGOS_656</strain>
    </source>
</reference>
<dbReference type="GO" id="GO:0003729">
    <property type="term" value="F:mRNA binding"/>
    <property type="evidence" value="ECO:0007669"/>
    <property type="project" value="TreeGrafter"/>
</dbReference>
<accession>A0A8H6BZD6</accession>
<dbReference type="GO" id="GO:0005783">
    <property type="term" value="C:endoplasmic reticulum"/>
    <property type="evidence" value="ECO:0007669"/>
    <property type="project" value="TreeGrafter"/>
</dbReference>
<dbReference type="GO" id="GO:1990904">
    <property type="term" value="C:ribonucleoprotein complex"/>
    <property type="evidence" value="ECO:0007669"/>
    <property type="project" value="TreeGrafter"/>
</dbReference>
<protein>
    <recommendedName>
        <fullName evidence="5">Bfr1p</fullName>
    </recommendedName>
</protein>
<dbReference type="GO" id="GO:0042175">
    <property type="term" value="C:nuclear outer membrane-endoplasmic reticulum membrane network"/>
    <property type="evidence" value="ECO:0007669"/>
    <property type="project" value="TreeGrafter"/>
</dbReference>
<evidence type="ECO:0000313" key="3">
    <source>
        <dbReference type="EMBL" id="KAF6069875.1"/>
    </source>
</evidence>
<name>A0A8H6BZD6_CANAX</name>